<feature type="region of interest" description="Disordered" evidence="1">
    <location>
        <begin position="168"/>
        <end position="207"/>
    </location>
</feature>
<comment type="caution">
    <text evidence="3">The sequence shown here is derived from an EMBL/GenBank/DDBJ whole genome shotgun (WGS) entry which is preliminary data.</text>
</comment>
<feature type="compositionally biased region" description="Basic and acidic residues" evidence="1">
    <location>
        <begin position="189"/>
        <end position="206"/>
    </location>
</feature>
<feature type="region of interest" description="Disordered" evidence="1">
    <location>
        <begin position="280"/>
        <end position="300"/>
    </location>
</feature>
<feature type="region of interest" description="Disordered" evidence="1">
    <location>
        <begin position="1"/>
        <end position="21"/>
    </location>
</feature>
<gene>
    <name evidence="3" type="ORF">BWQ96_07215</name>
</gene>
<dbReference type="EMBL" id="NBIV01000139">
    <property type="protein sequence ID" value="PXF43068.1"/>
    <property type="molecule type" value="Genomic_DNA"/>
</dbReference>
<dbReference type="OrthoDB" id="197400at2759"/>
<feature type="compositionally biased region" description="Basic residues" evidence="1">
    <location>
        <begin position="177"/>
        <end position="188"/>
    </location>
</feature>
<feature type="compositionally biased region" description="Low complexity" evidence="1">
    <location>
        <begin position="104"/>
        <end position="114"/>
    </location>
</feature>
<evidence type="ECO:0000256" key="1">
    <source>
        <dbReference type="SAM" id="MobiDB-lite"/>
    </source>
</evidence>
<evidence type="ECO:0000313" key="4">
    <source>
        <dbReference type="Proteomes" id="UP000247409"/>
    </source>
</evidence>
<dbReference type="AlphaFoldDB" id="A0A2V3ILY0"/>
<dbReference type="InterPro" id="IPR049481">
    <property type="entry name" value="SMN_G2-BD"/>
</dbReference>
<feature type="domain" description="Survival Motor Neuron Gemin2-binding" evidence="2">
    <location>
        <begin position="152"/>
        <end position="169"/>
    </location>
</feature>
<reference evidence="3 4" key="1">
    <citation type="journal article" date="2018" name="Mol. Biol. Evol.">
        <title>Analysis of the draft genome of the red seaweed Gracilariopsis chorda provides insights into genome size evolution in Rhodophyta.</title>
        <authorList>
            <person name="Lee J."/>
            <person name="Yang E.C."/>
            <person name="Graf L."/>
            <person name="Yang J.H."/>
            <person name="Qiu H."/>
            <person name="Zel Zion U."/>
            <person name="Chan C.X."/>
            <person name="Stephens T.G."/>
            <person name="Weber A.P.M."/>
            <person name="Boo G.H."/>
            <person name="Boo S.M."/>
            <person name="Kim K.M."/>
            <person name="Shin Y."/>
            <person name="Jung M."/>
            <person name="Lee S.J."/>
            <person name="Yim H.S."/>
            <person name="Lee J.H."/>
            <person name="Bhattacharya D."/>
            <person name="Yoon H.S."/>
        </authorList>
    </citation>
    <scope>NUCLEOTIDE SEQUENCE [LARGE SCALE GENOMIC DNA]</scope>
    <source>
        <strain evidence="3 4">SKKU-2015</strain>
        <tissue evidence="3">Whole body</tissue>
    </source>
</reference>
<evidence type="ECO:0000313" key="3">
    <source>
        <dbReference type="EMBL" id="PXF43068.1"/>
    </source>
</evidence>
<feature type="compositionally biased region" description="Basic and acidic residues" evidence="1">
    <location>
        <begin position="82"/>
        <end position="92"/>
    </location>
</feature>
<feature type="compositionally biased region" description="Basic and acidic residues" evidence="1">
    <location>
        <begin position="9"/>
        <end position="21"/>
    </location>
</feature>
<dbReference type="Proteomes" id="UP000247409">
    <property type="component" value="Unassembled WGS sequence"/>
</dbReference>
<evidence type="ECO:0000259" key="2">
    <source>
        <dbReference type="Pfam" id="PF20636"/>
    </source>
</evidence>
<name>A0A2V3ILY0_9FLOR</name>
<sequence>MDSNCVAKQAREDKVPGEVAHEELEKAAHDVDLHPKSTTSNEESILAIPYDMDARDETALIDAYERAVGTCKLDKSTTAASEEERRVPHKDTAGPQQRLSVHRCPQPCSEPSPEQEQHEEQVLESDGIGSSQPEENESDGTDDGNFVPIEYDVDAWDDTELVAAYERAMEMGGNTNRAKKNRQRKRKRQDSENTHEHQSLDNDVHRGLQPFTTPLAREQGGTECGAERTLSCVPVPSEIMLPKLVPTHDWMTAIPEDVEPIRAAKRVRFSMDYGETPASEVVPMREPSTASPTHVSDSMIPPPPPAILARQRLSPELEELLNSWYIAGYRAGLAASTQTTE</sequence>
<keyword evidence="4" id="KW-1185">Reference proteome</keyword>
<accession>A0A2V3ILY0</accession>
<protein>
    <recommendedName>
        <fullName evidence="2">Survival Motor Neuron Gemin2-binding domain-containing protein</fullName>
    </recommendedName>
</protein>
<dbReference type="Pfam" id="PF20636">
    <property type="entry name" value="SMN_G2-BD"/>
    <property type="match status" value="1"/>
</dbReference>
<proteinExistence type="predicted"/>
<feature type="region of interest" description="Disordered" evidence="1">
    <location>
        <begin position="71"/>
        <end position="152"/>
    </location>
</feature>
<organism evidence="3 4">
    <name type="scientific">Gracilariopsis chorda</name>
    <dbReference type="NCBI Taxonomy" id="448386"/>
    <lineage>
        <taxon>Eukaryota</taxon>
        <taxon>Rhodophyta</taxon>
        <taxon>Florideophyceae</taxon>
        <taxon>Rhodymeniophycidae</taxon>
        <taxon>Gracilariales</taxon>
        <taxon>Gracilariaceae</taxon>
        <taxon>Gracilariopsis</taxon>
    </lineage>
</organism>